<evidence type="ECO:0000256" key="6">
    <source>
        <dbReference type="ARBA" id="ARBA00023049"/>
    </source>
</evidence>
<keyword evidence="9" id="KW-1185">Reference proteome</keyword>
<dbReference type="GO" id="GO:0007368">
    <property type="term" value="P:determination of left/right symmetry"/>
    <property type="evidence" value="ECO:0000315"/>
    <property type="project" value="ZFIN"/>
</dbReference>
<dbReference type="GO" id="GO:0004222">
    <property type="term" value="F:metalloendopeptidase activity"/>
    <property type="evidence" value="ECO:0007669"/>
    <property type="project" value="UniProtKB-UniRule"/>
</dbReference>
<dbReference type="ZFIN" id="ZDB-GENE-160728-97">
    <property type="gene designation" value="cirop"/>
</dbReference>
<dbReference type="KEGG" id="dre:100331300"/>
<dbReference type="RefSeq" id="XP_068078692.2">
    <property type="nucleotide sequence ID" value="XM_068222591.2"/>
</dbReference>
<dbReference type="Gene3D" id="3.10.170.20">
    <property type="match status" value="1"/>
</dbReference>
<evidence type="ECO:0000256" key="4">
    <source>
        <dbReference type="ARBA" id="ARBA00022801"/>
    </source>
</evidence>
<evidence type="ECO:0000256" key="1">
    <source>
        <dbReference type="ARBA" id="ARBA00005860"/>
    </source>
</evidence>
<dbReference type="GO" id="GO:0016020">
    <property type="term" value="C:membrane"/>
    <property type="evidence" value="ECO:0007669"/>
    <property type="project" value="InterPro"/>
</dbReference>
<dbReference type="AlphaFoldDB" id="A0AB32TSD6"/>
<comment type="cofactor">
    <cofactor evidence="7 8">
        <name>Zn(2+)</name>
        <dbReference type="ChEBI" id="CHEBI:29105"/>
    </cofactor>
    <text evidence="7 8">Binds 1 zinc ion per subunit.</text>
</comment>
<keyword evidence="5 7" id="KW-0862">Zinc</keyword>
<dbReference type="GO" id="GO:0046872">
    <property type="term" value="F:metal ion binding"/>
    <property type="evidence" value="ECO:0007669"/>
    <property type="project" value="UniProtKB-KW"/>
</dbReference>
<evidence type="ECO:0000256" key="7">
    <source>
        <dbReference type="PIRSR" id="PIRSR601577-2"/>
    </source>
</evidence>
<reference evidence="10" key="1">
    <citation type="submission" date="2025-08" db="UniProtKB">
        <authorList>
            <consortium name="RefSeq"/>
        </authorList>
    </citation>
    <scope>IDENTIFICATION</scope>
    <source>
        <strain evidence="10">Tuebingen</strain>
        <tissue evidence="10">Fibroblasts and whole tissue</tissue>
    </source>
</reference>
<keyword evidence="6 7" id="KW-0482">Metalloprotease</keyword>
<name>A0AB32TSD6_DANRE</name>
<evidence type="ECO:0000256" key="8">
    <source>
        <dbReference type="RuleBase" id="RU366077"/>
    </source>
</evidence>
<evidence type="ECO:0000256" key="3">
    <source>
        <dbReference type="ARBA" id="ARBA00022723"/>
    </source>
</evidence>
<evidence type="ECO:0000256" key="2">
    <source>
        <dbReference type="ARBA" id="ARBA00022670"/>
    </source>
</evidence>
<dbReference type="GO" id="GO:0006508">
    <property type="term" value="P:proteolysis"/>
    <property type="evidence" value="ECO:0007669"/>
    <property type="project" value="UniProtKB-KW"/>
</dbReference>
<organism evidence="9 10">
    <name type="scientific">Danio rerio</name>
    <name type="common">Zebrafish</name>
    <name type="synonym">Brachydanio rerio</name>
    <dbReference type="NCBI Taxonomy" id="7955"/>
    <lineage>
        <taxon>Eukaryota</taxon>
        <taxon>Metazoa</taxon>
        <taxon>Chordata</taxon>
        <taxon>Craniata</taxon>
        <taxon>Vertebrata</taxon>
        <taxon>Euteleostomi</taxon>
        <taxon>Actinopterygii</taxon>
        <taxon>Neopterygii</taxon>
        <taxon>Teleostei</taxon>
        <taxon>Ostariophysi</taxon>
        <taxon>Cypriniformes</taxon>
        <taxon>Danionidae</taxon>
        <taxon>Danioninae</taxon>
        <taxon>Danio</taxon>
    </lineage>
</organism>
<keyword evidence="4 8" id="KW-0378">Hydrolase</keyword>
<dbReference type="Proteomes" id="UP000000437">
    <property type="component" value="Chromosome 7"/>
</dbReference>
<gene>
    <name evidence="10 11" type="primary">cirop</name>
</gene>
<evidence type="ECO:0000313" key="9">
    <source>
        <dbReference type="Proteomes" id="UP000000437"/>
    </source>
</evidence>
<comment type="similarity">
    <text evidence="1 8">Belongs to the peptidase M8 family.</text>
</comment>
<evidence type="ECO:0000313" key="11">
    <source>
        <dbReference type="ZFIN" id="ZDB-GENE-160728-97"/>
    </source>
</evidence>
<dbReference type="EC" id="3.4.24.-" evidence="8"/>
<dbReference type="PANTHER" id="PTHR10942">
    <property type="entry name" value="LEISHMANOLYSIN-LIKE PEPTIDASE"/>
    <property type="match status" value="1"/>
</dbReference>
<dbReference type="PANTHER" id="PTHR10942:SF6">
    <property type="entry name" value="CILIATED LEFT-RIGHT ORGANIZER METALLOPEPTIDASE"/>
    <property type="match status" value="1"/>
</dbReference>
<protein>
    <recommendedName>
        <fullName evidence="8">Leishmanolysin-like peptidase</fullName>
        <ecNumber evidence="8">3.4.24.-</ecNumber>
    </recommendedName>
</protein>
<accession>A0AB32TSD6</accession>
<dbReference type="CTD" id="100128908"/>
<sequence>MSFLLCIGILLLPWFPCVCGKCIFDQIQRSVNVVSPPTAQYASAYRFKTQRSKRHIMPMDNLQPIRIKIWIPSESPALSDWEREKLMSAVGEAVSEVSSLLSVKRVKDRLLLNRDVNKYCKFIWRNSSTLNHMKCGRAHENYRFESCLGVIIPDEHLDGCSVYPNPEHPVPTVLRPRGPGVPDADFLLYVFTHNTEKCRAESSVLAYTAHCQTGSDGRPLAGTMVICRETLKKERYTYQHFVKTVIHELFHVLGFSKELLSNWKDCTVSSQIGVDCWSHGQVTSTDQTGQVRLYSPTVIRAMQKHFNSTHTDLGAPLENKDAALDGLSSHWEARVLQGSIMAASLVEASLVRIDAITLAALQDTGWYSVNHSRAQSLVWGEGEGSDFGSVSACHNSSAFFCTGSGLGCHFLHLNKGECVTDQYLDGCHIFKPLANASECWIEDNARSGMNEGGGEIFGSDSRCFISNITRLNNVTAYTPVSGHCYRHRCTGINKYHIQVKDSDWMDCPAGTSIEVSGYQGFIFCPENRLCKYSDLAPPTSTQRTESLFSDTTAQSDLGMMEKDAAVQPSFTSLFLVSEAKISLAAVLSLMAVFALLSAAVLLYRKNLSVRVHAASYRTPLPHILYRN</sequence>
<dbReference type="InterPro" id="IPR001577">
    <property type="entry name" value="Peptidase_M8"/>
</dbReference>
<dbReference type="SUPFAM" id="SSF55486">
    <property type="entry name" value="Metalloproteases ('zincins'), catalytic domain"/>
    <property type="match status" value="1"/>
</dbReference>
<dbReference type="Pfam" id="PF01457">
    <property type="entry name" value="Peptidase_M8"/>
    <property type="match status" value="1"/>
</dbReference>
<dbReference type="GO" id="GO:0007155">
    <property type="term" value="P:cell adhesion"/>
    <property type="evidence" value="ECO:0007669"/>
    <property type="project" value="InterPro"/>
</dbReference>
<dbReference type="FunFam" id="3.10.170.20:FF:000012">
    <property type="entry name" value="Leishmanolysin-like peptidase 2"/>
    <property type="match status" value="1"/>
</dbReference>
<evidence type="ECO:0000256" key="5">
    <source>
        <dbReference type="ARBA" id="ARBA00022833"/>
    </source>
</evidence>
<keyword evidence="2 8" id="KW-0645">Protease</keyword>
<keyword evidence="3 7" id="KW-0479">Metal-binding</keyword>
<proteinExistence type="inferred from homology"/>
<evidence type="ECO:0000313" key="10">
    <source>
        <dbReference type="RefSeq" id="XP_068078692.2"/>
    </source>
</evidence>